<dbReference type="GO" id="GO:0050622">
    <property type="term" value="F:glycine dehydrogenase (cyanide-forming) activity"/>
    <property type="evidence" value="ECO:0007669"/>
    <property type="project" value="UniProtKB-EC"/>
</dbReference>
<evidence type="ECO:0000313" key="3">
    <source>
        <dbReference type="EMBL" id="SHF12044.1"/>
    </source>
</evidence>
<dbReference type="InterPro" id="IPR017896">
    <property type="entry name" value="4Fe4S_Fe-S-bd"/>
</dbReference>
<keyword evidence="4" id="KW-1185">Reference proteome</keyword>
<name>A0A0X1U8H8_ANAPI</name>
<proteinExistence type="predicted"/>
<reference evidence="2 4" key="1">
    <citation type="journal article" date="2016" name="Genome Announc.">
        <title>Complete Genome Sequence of the Amino Acid-Fermenting Clostridium propionicum X2 (DSM 1682).</title>
        <authorList>
            <person name="Poehlein A."/>
            <person name="Schlien K."/>
            <person name="Chowdhury N.P."/>
            <person name="Gottschalk G."/>
            <person name="Buckel W."/>
            <person name="Daniel R."/>
        </authorList>
    </citation>
    <scope>NUCLEOTIDE SEQUENCE [LARGE SCALE GENOMIC DNA]</scope>
    <source>
        <strain evidence="2 4">X2</strain>
    </source>
</reference>
<dbReference type="InterPro" id="IPR052745">
    <property type="entry name" value="G3P_Oxidase/Oxidoreductase"/>
</dbReference>
<evidence type="ECO:0000259" key="1">
    <source>
        <dbReference type="PROSITE" id="PS51379"/>
    </source>
</evidence>
<dbReference type="Pfam" id="PF04324">
    <property type="entry name" value="Fer2_BFD"/>
    <property type="match status" value="1"/>
</dbReference>
<reference evidence="5" key="3">
    <citation type="submission" date="2016-11" db="EMBL/GenBank/DDBJ databases">
        <authorList>
            <person name="Jaros S."/>
            <person name="Januszkiewicz K."/>
            <person name="Wedrychowicz H."/>
        </authorList>
    </citation>
    <scope>NUCLEOTIDE SEQUENCE [LARGE SCALE GENOMIC DNA]</scope>
    <source>
        <strain evidence="5">DSM 1682</strain>
    </source>
</reference>
<reference evidence="4" key="2">
    <citation type="submission" date="2016-01" db="EMBL/GenBank/DDBJ databases">
        <authorList>
            <person name="Poehlein A."/>
            <person name="Schlien K."/>
            <person name="Gottschalk G."/>
            <person name="Buckel W."/>
            <person name="Daniel R."/>
        </authorList>
    </citation>
    <scope>NUCLEOTIDE SEQUENCE [LARGE SCALE GENOMIC DNA]</scope>
    <source>
        <strain evidence="4">X2</strain>
    </source>
</reference>
<keyword evidence="2" id="KW-0560">Oxidoreductase</keyword>
<dbReference type="AlphaFoldDB" id="A0A0X1U8H8"/>
<dbReference type="EMBL" id="CP014223">
    <property type="protein sequence ID" value="AMJ41221.1"/>
    <property type="molecule type" value="Genomic_DNA"/>
</dbReference>
<reference evidence="3" key="4">
    <citation type="submission" date="2016-11" db="EMBL/GenBank/DDBJ databases">
        <authorList>
            <person name="Varghese N."/>
            <person name="Submissions S."/>
        </authorList>
    </citation>
    <scope>NUCLEOTIDE SEQUENCE</scope>
    <source>
        <strain evidence="3">DSM 1682</strain>
    </source>
</reference>
<dbReference type="Gene3D" id="3.30.70.20">
    <property type="match status" value="1"/>
</dbReference>
<dbReference type="EC" id="1.4.99.5" evidence="2"/>
<dbReference type="Gene3D" id="1.10.10.1100">
    <property type="entry name" value="BFD-like [2Fe-2S]-binding domain"/>
    <property type="match status" value="1"/>
</dbReference>
<feature type="domain" description="4Fe-4S ferredoxin-type" evidence="1">
    <location>
        <begin position="27"/>
        <end position="59"/>
    </location>
</feature>
<organism evidence="3 5">
    <name type="scientific">Anaerotignum propionicum DSM 1682</name>
    <dbReference type="NCBI Taxonomy" id="991789"/>
    <lineage>
        <taxon>Bacteria</taxon>
        <taxon>Bacillati</taxon>
        <taxon>Bacillota</taxon>
        <taxon>Clostridia</taxon>
        <taxon>Lachnospirales</taxon>
        <taxon>Anaerotignaceae</taxon>
        <taxon>Anaerotignum</taxon>
    </lineage>
</organism>
<accession>A0A0X1U8H8</accession>
<protein>
    <submittedName>
        <fullName evidence="3">BFD-like [2Fe-2S] binding domain-containing protein</fullName>
    </submittedName>
    <submittedName>
        <fullName evidence="2">Hydrogen cyanide synthase subunit HcnB</fullName>
        <ecNumber evidence="2">1.4.99.5</ecNumber>
    </submittedName>
</protein>
<gene>
    <name evidence="2" type="primary">hcnB_1</name>
    <name evidence="2" type="ORF">CPRO_16310</name>
    <name evidence="3" type="ORF">SAMN02745151_02848</name>
</gene>
<dbReference type="InterPro" id="IPR041854">
    <property type="entry name" value="BFD-like_2Fe2S-bd_dom_sf"/>
</dbReference>
<dbReference type="PANTHER" id="PTHR42720:SF1">
    <property type="entry name" value="GLYCEROL 3-PHOSPHATE OXIDASE"/>
    <property type="match status" value="1"/>
</dbReference>
<dbReference type="Proteomes" id="UP000184204">
    <property type="component" value="Unassembled WGS sequence"/>
</dbReference>
<dbReference type="EMBL" id="FQUA01000018">
    <property type="protein sequence ID" value="SHF12044.1"/>
    <property type="molecule type" value="Genomic_DNA"/>
</dbReference>
<dbReference type="InterPro" id="IPR007419">
    <property type="entry name" value="BFD-like_2Fe2S-bd_dom"/>
</dbReference>
<feature type="domain" description="4Fe-4S ferredoxin-type" evidence="1">
    <location>
        <begin position="62"/>
        <end position="91"/>
    </location>
</feature>
<dbReference type="RefSeq" id="WP_066050052.1">
    <property type="nucleotide sequence ID" value="NZ_CP014223.1"/>
</dbReference>
<evidence type="ECO:0000313" key="5">
    <source>
        <dbReference type="Proteomes" id="UP000184204"/>
    </source>
</evidence>
<sequence>MKLKETGVLTKADLVEMGRYPSEERMKKGPVAVAECVQDIPCNPCETACPFKAIHIGENISNLPNIDVEKCNGCTTCVSACSGLAIFVLDKSYSDSVGKVSFPYEYNHSFKVNDIVKAADRGGRHVCDGKILKIANTQKADKTTVITLEVPVACVDEVRSIYRDRQQQLSKKEGLSVKLGDDVMVCRCEEITAGEIREAIRQGATDITGVKLRTRAGMGLCQGRTCEALVNQIIRQELGNSPEEIGFSTPRTPQRSVTFGTLGGGIDE</sequence>
<evidence type="ECO:0000313" key="2">
    <source>
        <dbReference type="EMBL" id="AMJ41221.1"/>
    </source>
</evidence>
<dbReference type="SUPFAM" id="SSF54862">
    <property type="entry name" value="4Fe-4S ferredoxins"/>
    <property type="match status" value="1"/>
</dbReference>
<evidence type="ECO:0000313" key="4">
    <source>
        <dbReference type="Proteomes" id="UP000068026"/>
    </source>
</evidence>
<dbReference type="KEGG" id="cpro:CPRO_16310"/>
<dbReference type="PROSITE" id="PS51379">
    <property type="entry name" value="4FE4S_FER_2"/>
    <property type="match status" value="2"/>
</dbReference>
<dbReference type="CDD" id="cd19946">
    <property type="entry name" value="GlpA-like_Fer2_BFD-like"/>
    <property type="match status" value="1"/>
</dbReference>
<dbReference type="PANTHER" id="PTHR42720">
    <property type="entry name" value="GLYCEROL-3-PHOSPHATE DEHYDROGENASE"/>
    <property type="match status" value="1"/>
</dbReference>
<dbReference type="Proteomes" id="UP000068026">
    <property type="component" value="Chromosome"/>
</dbReference>